<sequence length="107" mass="13226">MDNVHLVINLRHKDQFIRTCWFNRTLKVQDIKEFTKYKLYNHVEIPIENDQEMMEFCHSHQEYYKLYFTRIITIGGKEFLEATCPSQEDQERILQNDIRRKWINMIN</sequence>
<name>A0A2Z6QBR3_9GLOM</name>
<dbReference type="Proteomes" id="UP000615446">
    <property type="component" value="Unassembled WGS sequence"/>
</dbReference>
<dbReference type="EMBL" id="BLAL01000012">
    <property type="protein sequence ID" value="GES74708.1"/>
    <property type="molecule type" value="Genomic_DNA"/>
</dbReference>
<evidence type="ECO:0000313" key="1">
    <source>
        <dbReference type="EMBL" id="GBB87630.1"/>
    </source>
</evidence>
<gene>
    <name evidence="2" type="ORF">RCL2_000217500</name>
    <name evidence="1" type="ORF">RclHR1_01410013</name>
</gene>
<organism evidence="1 3">
    <name type="scientific">Rhizophagus clarus</name>
    <dbReference type="NCBI Taxonomy" id="94130"/>
    <lineage>
        <taxon>Eukaryota</taxon>
        <taxon>Fungi</taxon>
        <taxon>Fungi incertae sedis</taxon>
        <taxon>Mucoromycota</taxon>
        <taxon>Glomeromycotina</taxon>
        <taxon>Glomeromycetes</taxon>
        <taxon>Glomerales</taxon>
        <taxon>Glomeraceae</taxon>
        <taxon>Rhizophagus</taxon>
    </lineage>
</organism>
<dbReference type="Proteomes" id="UP000247702">
    <property type="component" value="Unassembled WGS sequence"/>
</dbReference>
<comment type="caution">
    <text evidence="1">The sequence shown here is derived from an EMBL/GenBank/DDBJ whole genome shotgun (WGS) entry which is preliminary data.</text>
</comment>
<keyword evidence="3" id="KW-1185">Reference proteome</keyword>
<evidence type="ECO:0000313" key="3">
    <source>
        <dbReference type="Proteomes" id="UP000247702"/>
    </source>
</evidence>
<protein>
    <submittedName>
        <fullName evidence="1">Uncharacterized protein</fullName>
    </submittedName>
</protein>
<accession>A0A2Z6QBR3</accession>
<dbReference type="EMBL" id="BEXD01000458">
    <property type="protein sequence ID" value="GBB87630.1"/>
    <property type="molecule type" value="Genomic_DNA"/>
</dbReference>
<dbReference type="AlphaFoldDB" id="A0A2Z6QBR3"/>
<evidence type="ECO:0000313" key="2">
    <source>
        <dbReference type="EMBL" id="GES74708.1"/>
    </source>
</evidence>
<reference evidence="2" key="2">
    <citation type="submission" date="2019-10" db="EMBL/GenBank/DDBJ databases">
        <title>Conservation and host-specific expression of non-tandemly repeated heterogenous ribosome RNA gene in arbuscular mycorrhizal fungi.</title>
        <authorList>
            <person name="Maeda T."/>
            <person name="Kobayashi Y."/>
            <person name="Nakagawa T."/>
            <person name="Ezawa T."/>
            <person name="Yamaguchi K."/>
            <person name="Bino T."/>
            <person name="Nishimoto Y."/>
            <person name="Shigenobu S."/>
            <person name="Kawaguchi M."/>
        </authorList>
    </citation>
    <scope>NUCLEOTIDE SEQUENCE</scope>
    <source>
        <strain evidence="2">HR1</strain>
    </source>
</reference>
<proteinExistence type="predicted"/>
<reference evidence="1 3" key="1">
    <citation type="submission" date="2017-11" db="EMBL/GenBank/DDBJ databases">
        <title>The genome of Rhizophagus clarus HR1 reveals common genetic basis of auxotrophy among arbuscular mycorrhizal fungi.</title>
        <authorList>
            <person name="Kobayashi Y."/>
        </authorList>
    </citation>
    <scope>NUCLEOTIDE SEQUENCE [LARGE SCALE GENOMIC DNA]</scope>
    <source>
        <strain evidence="1 3">HR1</strain>
    </source>
</reference>